<name>A0A0R3PIS8_ANGCS</name>
<keyword evidence="2" id="KW-1185">Reference proteome</keyword>
<proteinExistence type="predicted"/>
<gene>
    <name evidence="1" type="ORF">ACOC_LOCUS4276</name>
</gene>
<dbReference type="WBParaSite" id="ACOC_0000427501-mRNA-1">
    <property type="protein sequence ID" value="ACOC_0000427501-mRNA-1"/>
    <property type="gene ID" value="ACOC_0000427501"/>
</dbReference>
<evidence type="ECO:0000313" key="1">
    <source>
        <dbReference type="EMBL" id="VDM55861.1"/>
    </source>
</evidence>
<reference evidence="3" key="1">
    <citation type="submission" date="2017-02" db="UniProtKB">
        <authorList>
            <consortium name="WormBaseParasite"/>
        </authorList>
    </citation>
    <scope>IDENTIFICATION</scope>
</reference>
<sequence>MRHRKPLAALCQQWAHHVGNEALCRRTRCTARSAEHEKSNRVDGYKETEDMYDAGGEHMKGIAGDDAYIITVQYCAIVD</sequence>
<dbReference type="AlphaFoldDB" id="A0A0R3PIS8"/>
<organism evidence="3">
    <name type="scientific">Angiostrongylus costaricensis</name>
    <name type="common">Nematode worm</name>
    <dbReference type="NCBI Taxonomy" id="334426"/>
    <lineage>
        <taxon>Eukaryota</taxon>
        <taxon>Metazoa</taxon>
        <taxon>Ecdysozoa</taxon>
        <taxon>Nematoda</taxon>
        <taxon>Chromadorea</taxon>
        <taxon>Rhabditida</taxon>
        <taxon>Rhabditina</taxon>
        <taxon>Rhabditomorpha</taxon>
        <taxon>Strongyloidea</taxon>
        <taxon>Metastrongylidae</taxon>
        <taxon>Angiostrongylus</taxon>
    </lineage>
</organism>
<protein>
    <submittedName>
        <fullName evidence="1 3">Uncharacterized protein</fullName>
    </submittedName>
</protein>
<dbReference type="Proteomes" id="UP000267027">
    <property type="component" value="Unassembled WGS sequence"/>
</dbReference>
<evidence type="ECO:0000313" key="2">
    <source>
        <dbReference type="Proteomes" id="UP000267027"/>
    </source>
</evidence>
<evidence type="ECO:0000313" key="3">
    <source>
        <dbReference type="WBParaSite" id="ACOC_0000427501-mRNA-1"/>
    </source>
</evidence>
<dbReference type="EMBL" id="UYYA01003810">
    <property type="protein sequence ID" value="VDM55861.1"/>
    <property type="molecule type" value="Genomic_DNA"/>
</dbReference>
<accession>A0A0R3PIS8</accession>
<reference evidence="1 2" key="2">
    <citation type="submission" date="2018-11" db="EMBL/GenBank/DDBJ databases">
        <authorList>
            <consortium name="Pathogen Informatics"/>
        </authorList>
    </citation>
    <scope>NUCLEOTIDE SEQUENCE [LARGE SCALE GENOMIC DNA]</scope>
    <source>
        <strain evidence="1 2">Costa Rica</strain>
    </source>
</reference>